<dbReference type="PANTHER" id="PTHR11977">
    <property type="entry name" value="VILLIN"/>
    <property type="match status" value="1"/>
</dbReference>
<dbReference type="GO" id="GO:0007015">
    <property type="term" value="P:actin filament organization"/>
    <property type="evidence" value="ECO:0007669"/>
    <property type="project" value="UniProtKB-ARBA"/>
</dbReference>
<dbReference type="InterPro" id="IPR007123">
    <property type="entry name" value="Gelsolin-like_dom"/>
</dbReference>
<dbReference type="InterPro" id="IPR007122">
    <property type="entry name" value="Villin/Gelsolin"/>
</dbReference>
<dbReference type="FunFam" id="3.40.20.10:FF:000028">
    <property type="entry name" value="Villin-like 1"/>
    <property type="match status" value="1"/>
</dbReference>
<gene>
    <name evidence="7" type="ORF">ZIOFF_074256</name>
</gene>
<reference evidence="7 8" key="1">
    <citation type="submission" date="2020-08" db="EMBL/GenBank/DDBJ databases">
        <title>Plant Genome Project.</title>
        <authorList>
            <person name="Zhang R.-G."/>
        </authorList>
    </citation>
    <scope>NUCLEOTIDE SEQUENCE [LARGE SCALE GENOMIC DNA]</scope>
    <source>
        <tissue evidence="7">Rhizome</tissue>
    </source>
</reference>
<dbReference type="FunFam" id="3.40.20.10:FF:000002">
    <property type="entry name" value="Gelsolin"/>
    <property type="match status" value="1"/>
</dbReference>
<name>A0A8J5EPW8_ZINOF</name>
<dbReference type="InterPro" id="IPR003128">
    <property type="entry name" value="Villin_headpiece"/>
</dbReference>
<dbReference type="PRINTS" id="PR00597">
    <property type="entry name" value="GELSOLIN"/>
</dbReference>
<comment type="subcellular location">
    <subcellularLocation>
        <location evidence="1">Cytoplasm</location>
        <location evidence="1">Cytoskeleton</location>
    </subcellularLocation>
</comment>
<keyword evidence="3" id="KW-0677">Repeat</keyword>
<evidence type="ECO:0000256" key="4">
    <source>
        <dbReference type="ARBA" id="ARBA00023212"/>
    </source>
</evidence>
<dbReference type="FunFam" id="3.40.20.10:FF:000039">
    <property type="entry name" value="Villin-4"/>
    <property type="match status" value="1"/>
</dbReference>
<dbReference type="CDD" id="cd11291">
    <property type="entry name" value="gelsolin_S6_like"/>
    <property type="match status" value="1"/>
</dbReference>
<dbReference type="Gene3D" id="1.10.950.10">
    <property type="entry name" value="Villin headpiece domain"/>
    <property type="match status" value="1"/>
</dbReference>
<keyword evidence="8" id="KW-1185">Reference proteome</keyword>
<keyword evidence="4" id="KW-0963">Cytoplasm</keyword>
<dbReference type="CDD" id="cd11289">
    <property type="entry name" value="gelsolin_S2_like"/>
    <property type="match status" value="1"/>
</dbReference>
<proteinExistence type="predicted"/>
<organism evidence="7 8">
    <name type="scientific">Zingiber officinale</name>
    <name type="common">Ginger</name>
    <name type="synonym">Amomum zingiber</name>
    <dbReference type="NCBI Taxonomy" id="94328"/>
    <lineage>
        <taxon>Eukaryota</taxon>
        <taxon>Viridiplantae</taxon>
        <taxon>Streptophyta</taxon>
        <taxon>Embryophyta</taxon>
        <taxon>Tracheophyta</taxon>
        <taxon>Spermatophyta</taxon>
        <taxon>Magnoliopsida</taxon>
        <taxon>Liliopsida</taxon>
        <taxon>Zingiberales</taxon>
        <taxon>Zingiberaceae</taxon>
        <taxon>Zingiber</taxon>
    </lineage>
</organism>
<evidence type="ECO:0000256" key="2">
    <source>
        <dbReference type="ARBA" id="ARBA00022467"/>
    </source>
</evidence>
<evidence type="ECO:0000313" key="8">
    <source>
        <dbReference type="Proteomes" id="UP000734854"/>
    </source>
</evidence>
<dbReference type="CDD" id="cd11293">
    <property type="entry name" value="gelsolin_S4_like"/>
    <property type="match status" value="1"/>
</dbReference>
<dbReference type="GO" id="GO:0051014">
    <property type="term" value="P:actin filament severing"/>
    <property type="evidence" value="ECO:0007669"/>
    <property type="project" value="TreeGrafter"/>
</dbReference>
<dbReference type="SUPFAM" id="SSF47050">
    <property type="entry name" value="VHP, Villin headpiece domain"/>
    <property type="match status" value="1"/>
</dbReference>
<dbReference type="Proteomes" id="UP000734854">
    <property type="component" value="Unassembled WGS sequence"/>
</dbReference>
<dbReference type="EMBL" id="JACMSC010000022">
    <property type="protein sequence ID" value="KAG6469531.1"/>
    <property type="molecule type" value="Genomic_DNA"/>
</dbReference>
<evidence type="ECO:0000256" key="1">
    <source>
        <dbReference type="ARBA" id="ARBA00004245"/>
    </source>
</evidence>
<keyword evidence="2" id="KW-0117">Actin capping</keyword>
<dbReference type="Gene3D" id="3.40.20.10">
    <property type="entry name" value="Severin"/>
    <property type="match status" value="6"/>
</dbReference>
<dbReference type="CDD" id="cd11292">
    <property type="entry name" value="gelsolin_S3_like"/>
    <property type="match status" value="1"/>
</dbReference>
<evidence type="ECO:0000256" key="5">
    <source>
        <dbReference type="SAM" id="MobiDB-lite"/>
    </source>
</evidence>
<accession>A0A8J5EPW8</accession>
<dbReference type="InterPro" id="IPR029006">
    <property type="entry name" value="ADF-H/Gelsolin-like_dom_sf"/>
</dbReference>
<dbReference type="AlphaFoldDB" id="A0A8J5EPW8"/>
<dbReference type="SMART" id="SM00153">
    <property type="entry name" value="VHP"/>
    <property type="match status" value="1"/>
</dbReference>
<dbReference type="Pfam" id="PF02209">
    <property type="entry name" value="VHP"/>
    <property type="match status" value="1"/>
</dbReference>
<feature type="domain" description="HP" evidence="6">
    <location>
        <begin position="1050"/>
        <end position="1115"/>
    </location>
</feature>
<comment type="caution">
    <text evidence="7">The sequence shown here is derived from an EMBL/GenBank/DDBJ whole genome shotgun (WGS) entry which is preliminary data.</text>
</comment>
<evidence type="ECO:0000259" key="6">
    <source>
        <dbReference type="PROSITE" id="PS51089"/>
    </source>
</evidence>
<dbReference type="GO" id="GO:0005856">
    <property type="term" value="C:cytoskeleton"/>
    <property type="evidence" value="ECO:0007669"/>
    <property type="project" value="UniProtKB-SubCell"/>
</dbReference>
<dbReference type="InterPro" id="IPR036886">
    <property type="entry name" value="Villin_headpiece_dom_sf"/>
</dbReference>
<evidence type="ECO:0000256" key="3">
    <source>
        <dbReference type="ARBA" id="ARBA00022737"/>
    </source>
</evidence>
<dbReference type="CDD" id="cd11290">
    <property type="entry name" value="gelsolin_S1_like"/>
    <property type="match status" value="1"/>
</dbReference>
<dbReference type="PANTHER" id="PTHR11977:SF51">
    <property type="entry name" value="PROTEIN FLIGHTLESS-1 HOMOLOG"/>
    <property type="match status" value="1"/>
</dbReference>
<evidence type="ECO:0000313" key="7">
    <source>
        <dbReference type="EMBL" id="KAG6469531.1"/>
    </source>
</evidence>
<dbReference type="SUPFAM" id="SSF55753">
    <property type="entry name" value="Actin depolymerizing proteins"/>
    <property type="match status" value="6"/>
</dbReference>
<feature type="region of interest" description="Disordered" evidence="5">
    <location>
        <begin position="1022"/>
        <end position="1053"/>
    </location>
</feature>
<dbReference type="PROSITE" id="PS51089">
    <property type="entry name" value="HP"/>
    <property type="match status" value="1"/>
</dbReference>
<dbReference type="SMART" id="SM00262">
    <property type="entry name" value="GEL"/>
    <property type="match status" value="6"/>
</dbReference>
<dbReference type="GO" id="GO:0051015">
    <property type="term" value="F:actin filament binding"/>
    <property type="evidence" value="ECO:0007669"/>
    <property type="project" value="InterPro"/>
</dbReference>
<protein>
    <recommendedName>
        <fullName evidence="6">HP domain-containing protein</fullName>
    </recommendedName>
</protein>
<dbReference type="Pfam" id="PF00626">
    <property type="entry name" value="Gelsolin"/>
    <property type="match status" value="6"/>
</dbReference>
<dbReference type="CDD" id="cd11288">
    <property type="entry name" value="gelsolin_S5_like"/>
    <property type="match status" value="1"/>
</dbReference>
<dbReference type="GO" id="GO:0051693">
    <property type="term" value="P:actin filament capping"/>
    <property type="evidence" value="ECO:0007669"/>
    <property type="project" value="UniProtKB-KW"/>
</dbReference>
<keyword evidence="4" id="KW-0206">Cytoskeleton</keyword>
<sequence length="1115" mass="123286">MASSTKYVDPAFHGVGQKVKSQIISVDSIYERSDFFNNIYRGTEIWRIENFQPVPLPKADYGKFYFGDSYIVLQTTSGKGGAYLYDIHFWIGKESSQDEAGTAAIKTVELDAVLGGRAVQHRELQGFESDKFLSYFKPCIIPLEGGFASGFKKPDVDIFETRLYICRGKRVVRMKQIPFARSSLNHDDVFILDTEKKIYQFNGANSNIQERAKALEVVQFLKDKYHEGTCDVAIIDDGKLQAESDSGEFWVLFGGFAPIGKKVVTEDDVVLEASPAKLYSINDGQLKLEESTLSKAMLENYKCYLLDCGDEVFVWVGRVTQIEERKAASKTAEDFIASQNRPKTTRITQVIQGYEPHSFKSNFESWPAGNAAGASSGEEGRGKVAALLKQQGVDLKGVSKGSPTIEEAVPLLESGGKLEVWRINGSAKNIVPKEEIGKFYSGDCYIVLYTYHSSDKKEDYFLTCWIGKDSIQVFAKLDEKKDDQIMATRLANTMWSSLKGRPVQGRIFQGKEPPQFIALFQPMIVLKGGISSGYKKFIAEKNLSDETYTADSIALIQVSGISVHNSKAIQVDAVATSLNSTDCFILQSGNSLFIWNGSSCTFEQQQWAARIAEFLKCCKSAQCDAMRKDVACDNAIGGGSQWHRVLAKVYGMMSANAGKKVMEIVVDDCKGGPGVAIKHVKEGTESSAFWFAIGGKQSFISKKNPQDIVRDPHLYSFLFKKGKLKVSEIFNYSQDDLMTEDMLILDTHAEVFVWIGQSVDSKDKQTAFEVGQKYIDLAVSLEGLPPDLPLYRITEGNEPCFFTTYFCWDSAKTLVQGNSFQKKLAHLFGTSMHSLESKSSAVNHDGPRQRASALAALSSAFNPSSTKITSSKSSRSGQGSQRAAAVAALSSVLTAEQKKGESETLTARFNRNESSDPTGTVDGLTRFASVWVSPTMRFPSLASTAYLVRVPLPRGSNRPMSLNLNYYASIDAKAMQFDISSPEIAGQALTFLLKMKSPPSHYSVKTESVGSDLGDSVELSAEKETMDDDASVSQSNGAEAAVQDPETGTNGDETTFSYERLKTKSSNPVHGIDYKQREAYLSDAEFETVLGMTKEAFYRQPKWKQDMQKRKLDLF</sequence>